<dbReference type="OrthoDB" id="9759607at2"/>
<comment type="caution">
    <text evidence="11">The sequence shown here is derived from an EMBL/GenBank/DDBJ whole genome shotgun (WGS) entry which is preliminary data.</text>
</comment>
<evidence type="ECO:0000256" key="4">
    <source>
        <dbReference type="ARBA" id="ARBA00022679"/>
    </source>
</evidence>
<dbReference type="EMBL" id="SUPK01000004">
    <property type="protein sequence ID" value="TJY42484.1"/>
    <property type="molecule type" value="Genomic_DNA"/>
</dbReference>
<dbReference type="SMART" id="SM00387">
    <property type="entry name" value="HATPase_c"/>
    <property type="match status" value="1"/>
</dbReference>
<dbReference type="PROSITE" id="PS50109">
    <property type="entry name" value="HIS_KIN"/>
    <property type="match status" value="1"/>
</dbReference>
<feature type="transmembrane region" description="Helical" evidence="9">
    <location>
        <begin position="48"/>
        <end position="67"/>
    </location>
</feature>
<dbReference type="Proteomes" id="UP000309673">
    <property type="component" value="Unassembled WGS sequence"/>
</dbReference>
<dbReference type="InterPro" id="IPR003594">
    <property type="entry name" value="HATPase_dom"/>
</dbReference>
<evidence type="ECO:0000256" key="2">
    <source>
        <dbReference type="ARBA" id="ARBA00012438"/>
    </source>
</evidence>
<keyword evidence="9" id="KW-1133">Transmembrane helix</keyword>
<evidence type="ECO:0000256" key="3">
    <source>
        <dbReference type="ARBA" id="ARBA00022553"/>
    </source>
</evidence>
<accession>A0A4U0FDY6</accession>
<protein>
    <recommendedName>
        <fullName evidence="2">histidine kinase</fullName>
        <ecNumber evidence="2">2.7.13.3</ecNumber>
    </recommendedName>
</protein>
<evidence type="ECO:0000256" key="1">
    <source>
        <dbReference type="ARBA" id="ARBA00000085"/>
    </source>
</evidence>
<sequence length="465" mass="53522">MYAAMRFMQGMKLPDLLLLACYLSVFVPLLLRYSFSFLKWSKNRRFQVSLLLYGLFFGFYHFASFFMNGSNIEVFWNGMVIRLVYCGVFFLAWISCIYFMELALERVRLQQELKDVSLKYRGEMTRLQQFIDQAPLVVMIFDSGGHVTHLNEEALRLIAPMSLKDILYQHYVRLQQLFGFNPPSPIERIFQGEERVVEMMHFGAKSCYTVTSVIKGWGNQIDGVLFTCQDVTELQQLKDEVGRMERLSLVGQMAASITHEIRNPMAVIRGFIQLLNERSPTEQQSYFHLVLEELDRANSIINDFLSLAQNRIVERESCDLNEVLGELTPLLWADANMRGQTIDMRLSPHMERLLLNDKEIKQLVLNLARNGMEAMNDKGALRIETVNDENSVQLRVVDQGVGIPKEQLERLFEPFYTTKTNGTGLGLALCLSIVERHNAKIEVESKVGEGTAFIVTFCKPGRKCW</sequence>
<dbReference type="Gene3D" id="1.10.287.130">
    <property type="match status" value="1"/>
</dbReference>
<dbReference type="Pfam" id="PF00512">
    <property type="entry name" value="HisKA"/>
    <property type="match status" value="1"/>
</dbReference>
<evidence type="ECO:0000256" key="5">
    <source>
        <dbReference type="ARBA" id="ARBA00022741"/>
    </source>
</evidence>
<gene>
    <name evidence="11" type="ORF">E5161_10625</name>
</gene>
<proteinExistence type="predicted"/>
<comment type="catalytic activity">
    <reaction evidence="1">
        <text>ATP + protein L-histidine = ADP + protein N-phospho-L-histidine.</text>
        <dbReference type="EC" id="2.7.13.3"/>
    </reaction>
</comment>
<dbReference type="InterPro" id="IPR036097">
    <property type="entry name" value="HisK_dim/P_sf"/>
</dbReference>
<dbReference type="SMART" id="SM00388">
    <property type="entry name" value="HisKA"/>
    <property type="match status" value="1"/>
</dbReference>
<feature type="domain" description="Histidine kinase" evidence="10">
    <location>
        <begin position="256"/>
        <end position="457"/>
    </location>
</feature>
<dbReference type="Pfam" id="PF02518">
    <property type="entry name" value="HATPase_c"/>
    <property type="match status" value="1"/>
</dbReference>
<dbReference type="CDD" id="cd00082">
    <property type="entry name" value="HisKA"/>
    <property type="match status" value="1"/>
</dbReference>
<keyword evidence="5" id="KW-0547">Nucleotide-binding</keyword>
<keyword evidence="9" id="KW-0812">Transmembrane</keyword>
<keyword evidence="4" id="KW-0808">Transferase</keyword>
<keyword evidence="3" id="KW-0597">Phosphoprotein</keyword>
<keyword evidence="9" id="KW-0472">Membrane</keyword>
<dbReference type="SUPFAM" id="SSF55874">
    <property type="entry name" value="ATPase domain of HSP90 chaperone/DNA topoisomerase II/histidine kinase"/>
    <property type="match status" value="1"/>
</dbReference>
<dbReference type="Gene3D" id="3.30.450.20">
    <property type="entry name" value="PAS domain"/>
    <property type="match status" value="1"/>
</dbReference>
<keyword evidence="7" id="KW-0067">ATP-binding</keyword>
<evidence type="ECO:0000256" key="7">
    <source>
        <dbReference type="ARBA" id="ARBA00022840"/>
    </source>
</evidence>
<dbReference type="InterPro" id="IPR035965">
    <property type="entry name" value="PAS-like_dom_sf"/>
</dbReference>
<evidence type="ECO:0000313" key="11">
    <source>
        <dbReference type="EMBL" id="TJY42484.1"/>
    </source>
</evidence>
<keyword evidence="6 11" id="KW-0418">Kinase</keyword>
<dbReference type="PANTHER" id="PTHR43065">
    <property type="entry name" value="SENSOR HISTIDINE KINASE"/>
    <property type="match status" value="1"/>
</dbReference>
<evidence type="ECO:0000313" key="12">
    <source>
        <dbReference type="Proteomes" id="UP000309673"/>
    </source>
</evidence>
<keyword evidence="12" id="KW-1185">Reference proteome</keyword>
<dbReference type="GO" id="GO:0000155">
    <property type="term" value="F:phosphorelay sensor kinase activity"/>
    <property type="evidence" value="ECO:0007669"/>
    <property type="project" value="InterPro"/>
</dbReference>
<evidence type="ECO:0000256" key="9">
    <source>
        <dbReference type="SAM" id="Phobius"/>
    </source>
</evidence>
<name>A0A4U0FDY6_9BACL</name>
<keyword evidence="8" id="KW-0902">Two-component regulatory system</keyword>
<dbReference type="InterPro" id="IPR004358">
    <property type="entry name" value="Sig_transdc_His_kin-like_C"/>
</dbReference>
<organism evidence="11 12">
    <name type="scientific">Cohnella pontilimi</name>
    <dbReference type="NCBI Taxonomy" id="2564100"/>
    <lineage>
        <taxon>Bacteria</taxon>
        <taxon>Bacillati</taxon>
        <taxon>Bacillota</taxon>
        <taxon>Bacilli</taxon>
        <taxon>Bacillales</taxon>
        <taxon>Paenibacillaceae</taxon>
        <taxon>Cohnella</taxon>
    </lineage>
</organism>
<dbReference type="AlphaFoldDB" id="A0A4U0FDY6"/>
<dbReference type="PRINTS" id="PR00344">
    <property type="entry name" value="BCTRLSENSOR"/>
</dbReference>
<evidence type="ECO:0000259" key="10">
    <source>
        <dbReference type="PROSITE" id="PS50109"/>
    </source>
</evidence>
<dbReference type="InterPro" id="IPR036890">
    <property type="entry name" value="HATPase_C_sf"/>
</dbReference>
<dbReference type="PANTHER" id="PTHR43065:SF46">
    <property type="entry name" value="C4-DICARBOXYLATE TRANSPORT SENSOR PROTEIN DCTB"/>
    <property type="match status" value="1"/>
</dbReference>
<dbReference type="InterPro" id="IPR003661">
    <property type="entry name" value="HisK_dim/P_dom"/>
</dbReference>
<dbReference type="GO" id="GO:0005524">
    <property type="term" value="F:ATP binding"/>
    <property type="evidence" value="ECO:0007669"/>
    <property type="project" value="UniProtKB-KW"/>
</dbReference>
<evidence type="ECO:0000256" key="6">
    <source>
        <dbReference type="ARBA" id="ARBA00022777"/>
    </source>
</evidence>
<dbReference type="SUPFAM" id="SSF55785">
    <property type="entry name" value="PYP-like sensor domain (PAS domain)"/>
    <property type="match status" value="1"/>
</dbReference>
<evidence type="ECO:0000256" key="8">
    <source>
        <dbReference type="ARBA" id="ARBA00023012"/>
    </source>
</evidence>
<feature type="transmembrane region" description="Helical" evidence="9">
    <location>
        <begin position="79"/>
        <end position="100"/>
    </location>
</feature>
<dbReference type="Gene3D" id="3.30.565.10">
    <property type="entry name" value="Histidine kinase-like ATPase, C-terminal domain"/>
    <property type="match status" value="1"/>
</dbReference>
<dbReference type="EC" id="2.7.13.3" evidence="2"/>
<dbReference type="SUPFAM" id="SSF47384">
    <property type="entry name" value="Homodimeric domain of signal transducing histidine kinase"/>
    <property type="match status" value="1"/>
</dbReference>
<dbReference type="InterPro" id="IPR005467">
    <property type="entry name" value="His_kinase_dom"/>
</dbReference>
<reference evidence="11 12" key="1">
    <citation type="submission" date="2019-04" db="EMBL/GenBank/DDBJ databases">
        <title>Cohnella sp. nov., isolated from soil.</title>
        <authorList>
            <person name="Kim W."/>
        </authorList>
    </citation>
    <scope>NUCLEOTIDE SEQUENCE [LARGE SCALE GENOMIC DNA]</scope>
    <source>
        <strain evidence="11 12">CAU 1483</strain>
    </source>
</reference>